<protein>
    <submittedName>
        <fullName evidence="2">Uncharacterized protein</fullName>
    </submittedName>
</protein>
<dbReference type="InParanoid" id="H0EWM6"/>
<feature type="region of interest" description="Disordered" evidence="1">
    <location>
        <begin position="66"/>
        <end position="94"/>
    </location>
</feature>
<dbReference type="EMBL" id="AGUE01000211">
    <property type="protein sequence ID" value="EHK97056.1"/>
    <property type="molecule type" value="Genomic_DNA"/>
</dbReference>
<evidence type="ECO:0000256" key="1">
    <source>
        <dbReference type="SAM" id="MobiDB-lite"/>
    </source>
</evidence>
<comment type="caution">
    <text evidence="2">The sequence shown here is derived from an EMBL/GenBank/DDBJ whole genome shotgun (WGS) entry which is preliminary data.</text>
</comment>
<name>H0EWM6_GLAL7</name>
<evidence type="ECO:0000313" key="3">
    <source>
        <dbReference type="Proteomes" id="UP000005446"/>
    </source>
</evidence>
<evidence type="ECO:0000313" key="2">
    <source>
        <dbReference type="EMBL" id="EHK97056.1"/>
    </source>
</evidence>
<dbReference type="Proteomes" id="UP000005446">
    <property type="component" value="Unassembled WGS sequence"/>
</dbReference>
<feature type="compositionally biased region" description="Basic and acidic residues" evidence="1">
    <location>
        <begin position="1"/>
        <end position="10"/>
    </location>
</feature>
<sequence length="94" mass="10008">MDVGRTDAHGRPCSLNRSTSPYSTNRCDVQAAAATFATTSPTALEPWRSTGPGPCCVVERAASLQSRLQNSRFSPRHKSSGPAHGSLQARDGHE</sequence>
<feature type="region of interest" description="Disordered" evidence="1">
    <location>
        <begin position="1"/>
        <end position="22"/>
    </location>
</feature>
<reference evidence="2 3" key="1">
    <citation type="journal article" date="2012" name="Eukaryot. Cell">
        <title>Genome sequence of the fungus Glarea lozoyensis: the first genome sequence of a species from the Helotiaceae family.</title>
        <authorList>
            <person name="Youssar L."/>
            <person name="Gruening B.A."/>
            <person name="Erxleben A."/>
            <person name="Guenther S."/>
            <person name="Huettel W."/>
        </authorList>
    </citation>
    <scope>NUCLEOTIDE SEQUENCE [LARGE SCALE GENOMIC DNA]</scope>
    <source>
        <strain evidence="3">ATCC 74030 / MF5533</strain>
    </source>
</reference>
<proteinExistence type="predicted"/>
<gene>
    <name evidence="2" type="ORF">M7I_7197</name>
</gene>
<accession>H0EWM6</accession>
<dbReference type="HOGENOM" id="CLU_2386364_0_0_1"/>
<dbReference type="AlphaFoldDB" id="H0EWM6"/>
<organism evidence="2 3">
    <name type="scientific">Glarea lozoyensis (strain ATCC 74030 / MF5533)</name>
    <dbReference type="NCBI Taxonomy" id="1104152"/>
    <lineage>
        <taxon>Eukaryota</taxon>
        <taxon>Fungi</taxon>
        <taxon>Dikarya</taxon>
        <taxon>Ascomycota</taxon>
        <taxon>Pezizomycotina</taxon>
        <taxon>Leotiomycetes</taxon>
        <taxon>Helotiales</taxon>
        <taxon>Helotiaceae</taxon>
        <taxon>Glarea</taxon>
    </lineage>
</organism>
<keyword evidence="3" id="KW-1185">Reference proteome</keyword>